<dbReference type="Pfam" id="PF16363">
    <property type="entry name" value="GDP_Man_Dehyd"/>
    <property type="match status" value="1"/>
</dbReference>
<comment type="pathway">
    <text evidence="1 9">Nucleotide-sugar biosynthesis; GDP-L-fucose biosynthesis via de novo pathway; GDP-L-fucose from GDP-alpha-D-mannose: step 2/2.</text>
</comment>
<comment type="similarity">
    <text evidence="2 9">Belongs to the NAD(P)-dependent epimerase/dehydratase family. Fucose synthase subfamily.</text>
</comment>
<dbReference type="PANTHER" id="PTHR43238:SF1">
    <property type="entry name" value="GDP-L-FUCOSE SYNTHASE"/>
    <property type="match status" value="1"/>
</dbReference>
<evidence type="ECO:0000256" key="6">
    <source>
        <dbReference type="ARBA" id="ARBA00023235"/>
    </source>
</evidence>
<dbReference type="InterPro" id="IPR001509">
    <property type="entry name" value="Epimerase_deHydtase"/>
</dbReference>
<dbReference type="GO" id="GO:0042351">
    <property type="term" value="P:'de novo' GDP-L-fucose biosynthetic process"/>
    <property type="evidence" value="ECO:0007669"/>
    <property type="project" value="UniProtKB-UniRule"/>
</dbReference>
<evidence type="ECO:0000256" key="5">
    <source>
        <dbReference type="ARBA" id="ARBA00023002"/>
    </source>
</evidence>
<dbReference type="AlphaFoldDB" id="A0A376YB78"/>
<dbReference type="InterPro" id="IPR016040">
    <property type="entry name" value="NAD(P)-bd_dom"/>
</dbReference>
<evidence type="ECO:0000259" key="11">
    <source>
        <dbReference type="Pfam" id="PF16363"/>
    </source>
</evidence>
<reference evidence="12 13" key="1">
    <citation type="submission" date="2018-06" db="EMBL/GenBank/DDBJ databases">
        <authorList>
            <consortium name="Pathogen Informatics"/>
            <person name="Doyle S."/>
        </authorList>
    </citation>
    <scope>NUCLEOTIDE SEQUENCE [LARGE SCALE GENOMIC DNA]</scope>
    <source>
        <strain evidence="12 13">NCTC9117</strain>
    </source>
</reference>
<protein>
    <recommendedName>
        <fullName evidence="3 9">GDP-L-fucose synthase</fullName>
        <ecNumber evidence="3 9">1.1.1.271</ecNumber>
    </recommendedName>
    <alternativeName>
        <fullName evidence="9">GDP-4-keto-6-deoxy-D-mannose-3,5-epimerase-4-reductase</fullName>
    </alternativeName>
</protein>
<feature type="domain" description="NAD(P)-binding" evidence="11">
    <location>
        <begin position="2"/>
        <end position="126"/>
    </location>
</feature>
<dbReference type="CDD" id="cd05239">
    <property type="entry name" value="GDP_FS_SDR_e"/>
    <property type="match status" value="1"/>
</dbReference>
<evidence type="ECO:0000256" key="4">
    <source>
        <dbReference type="ARBA" id="ARBA00022857"/>
    </source>
</evidence>
<dbReference type="UniPathway" id="UPA00128">
    <property type="reaction ID" value="UER00191"/>
</dbReference>
<name>A0A376YB78_ECOLX</name>
<keyword evidence="7 9" id="KW-0511">Multifunctional enzyme</keyword>
<dbReference type="EMBL" id="UGDC01000003">
    <property type="protein sequence ID" value="STJ79929.1"/>
    <property type="molecule type" value="Genomic_DNA"/>
</dbReference>
<feature type="binding site" evidence="9">
    <location>
        <position position="433"/>
    </location>
    <ligand>
        <name>substrate</name>
    </ligand>
</feature>
<keyword evidence="5 9" id="KW-0560">Oxidoreductase</keyword>
<proteinExistence type="inferred from homology"/>
<evidence type="ECO:0000259" key="10">
    <source>
        <dbReference type="Pfam" id="PF01370"/>
    </source>
</evidence>
<dbReference type="Gene3D" id="3.40.50.720">
    <property type="entry name" value="NAD(P)-binding Rossmann-like Domain"/>
    <property type="match status" value="1"/>
</dbReference>
<feature type="binding site" evidence="9">
    <location>
        <position position="357"/>
    </location>
    <ligand>
        <name>substrate</name>
    </ligand>
</feature>
<dbReference type="InterPro" id="IPR036291">
    <property type="entry name" value="NAD(P)-bd_dom_sf"/>
</dbReference>
<feature type="binding site" evidence="9">
    <location>
        <begin position="260"/>
        <end position="263"/>
    </location>
    <ligand>
        <name>NADP(+)</name>
        <dbReference type="ChEBI" id="CHEBI:58349"/>
    </ligand>
</feature>
<organism evidence="12 13">
    <name type="scientific">Escherichia coli</name>
    <dbReference type="NCBI Taxonomy" id="562"/>
    <lineage>
        <taxon>Bacteria</taxon>
        <taxon>Pseudomonadati</taxon>
        <taxon>Pseudomonadota</taxon>
        <taxon>Gammaproteobacteria</taxon>
        <taxon>Enterobacterales</taxon>
        <taxon>Enterobacteriaceae</taxon>
        <taxon>Escherichia</taxon>
    </lineage>
</organism>
<accession>A0A376YB78</accession>
<evidence type="ECO:0000256" key="7">
    <source>
        <dbReference type="ARBA" id="ARBA00023268"/>
    </source>
</evidence>
<feature type="domain" description="NAD-dependent epimerase/dehydratase" evidence="10">
    <location>
        <begin position="161"/>
        <end position="382"/>
    </location>
</feature>
<feature type="binding site" evidence="9">
    <location>
        <begin position="318"/>
        <end position="321"/>
    </location>
    <ligand>
        <name>NADP(+)</name>
        <dbReference type="ChEBI" id="CHEBI:58349"/>
    </ligand>
</feature>
<feature type="binding site" evidence="9">
    <location>
        <begin position="165"/>
        <end position="171"/>
    </location>
    <ligand>
        <name>NADP(+)</name>
        <dbReference type="ChEBI" id="CHEBI:58349"/>
    </ligand>
</feature>
<evidence type="ECO:0000256" key="9">
    <source>
        <dbReference type="HAMAP-Rule" id="MF_00956"/>
    </source>
</evidence>
<evidence type="ECO:0000313" key="13">
    <source>
        <dbReference type="Proteomes" id="UP000254785"/>
    </source>
</evidence>
<dbReference type="Proteomes" id="UP000254785">
    <property type="component" value="Unassembled WGS sequence"/>
</dbReference>
<evidence type="ECO:0000313" key="12">
    <source>
        <dbReference type="EMBL" id="STJ79929.1"/>
    </source>
</evidence>
<dbReference type="Gene3D" id="3.90.25.10">
    <property type="entry name" value="UDP-galactose 4-epimerase, domain 1"/>
    <property type="match status" value="3"/>
</dbReference>
<feature type="binding site" evidence="9">
    <location>
        <position position="342"/>
    </location>
    <ligand>
        <name>substrate</name>
    </ligand>
</feature>
<comment type="function">
    <text evidence="9">Catalyzes the two-step NADP-dependent conversion of GDP-4-dehydro-6-deoxy-D-mannose to GDP-fucose, involving an epimerase and a reductase reaction.</text>
</comment>
<dbReference type="InterPro" id="IPR028614">
    <property type="entry name" value="GDP_fucose/colitose_synth"/>
</dbReference>
<evidence type="ECO:0000256" key="2">
    <source>
        <dbReference type="ARBA" id="ARBA00005959"/>
    </source>
</evidence>
<feature type="binding site" evidence="9">
    <location>
        <position position="334"/>
    </location>
    <ligand>
        <name>NADP(+)</name>
        <dbReference type="ChEBI" id="CHEBI:58349"/>
    </ligand>
</feature>
<evidence type="ECO:0000256" key="8">
    <source>
        <dbReference type="ARBA" id="ARBA00051935"/>
    </source>
</evidence>
<feature type="binding site" evidence="9">
    <location>
        <position position="364"/>
    </location>
    <ligand>
        <name>substrate</name>
    </ligand>
</feature>
<feature type="site" description="Important for catalytic activity" evidence="9">
    <location>
        <position position="262"/>
    </location>
</feature>
<dbReference type="GO" id="GO:0070401">
    <property type="term" value="F:NADP+ binding"/>
    <property type="evidence" value="ECO:0007669"/>
    <property type="project" value="UniProtKB-UniRule"/>
</dbReference>
<sequence length="476" mass="53336">MDSLRDWGHAKDYVKMQWMMLQQEQPEDFVIATGVQYSVRQFVEMAAAQLGIKLRFEGTGVEEKGIVVSVTGHDAPGVKPGDVIIAVDPRYFRPAEVETLLGDPTKAHEKLGWKPEITLREMVSEMVANDLEAAKKTLSAEISRLRRGDRAGVISMSKQRIFIAGHRGMVGSAIRRQLEQRGDVELVLRTRDELNLLDSRAVHDFFASESIDQVYLAAAKVGGIVANNTYPADFIYQNMMIESNIIHAAHQNDVNKLLFLGSSCIYPKLAKQPMAESELLQGTLEPTNEPYAIAKIAGIKLCESYNRQYGRDYRSVMPTNLYGPHDNFHPSNSHVIPALLRRFHEATAQNAPDVVVWGSGTPMREFLHVDDMAAASIHVMELAHEVWLENTQPMLSHINVGTGVDCTIRELAQTIAKVVGYKGRVVFDASKPDGTPRKLLDVTRLHQLGWYHEISLEAGLASTYQWFLENQDRFRG</sequence>
<keyword evidence="4 9" id="KW-0521">NADP</keyword>
<feature type="binding site" evidence="9">
    <location>
        <position position="295"/>
    </location>
    <ligand>
        <name>NADP(+)</name>
        <dbReference type="ChEBI" id="CHEBI:58349"/>
    </ligand>
</feature>
<dbReference type="FunFam" id="3.40.50.720:FF:000101">
    <property type="entry name" value="GDP-L-fucose synthase"/>
    <property type="match status" value="1"/>
</dbReference>
<dbReference type="PANTHER" id="PTHR43238">
    <property type="entry name" value="GDP-L-FUCOSE SYNTHASE"/>
    <property type="match status" value="1"/>
</dbReference>
<dbReference type="HAMAP" id="MF_00956">
    <property type="entry name" value="GDP_fucose_synth"/>
    <property type="match status" value="1"/>
</dbReference>
<dbReference type="GO" id="GO:0016853">
    <property type="term" value="F:isomerase activity"/>
    <property type="evidence" value="ECO:0007669"/>
    <property type="project" value="UniProtKB-KW"/>
</dbReference>
<dbReference type="EC" id="1.1.1.271" evidence="3 9"/>
<keyword evidence="6 9" id="KW-0413">Isomerase</keyword>
<comment type="catalytic activity">
    <reaction evidence="8 9">
        <text>GDP-beta-L-fucose + NADP(+) = GDP-4-dehydro-alpha-D-rhamnose + NADPH + H(+)</text>
        <dbReference type="Rhea" id="RHEA:18885"/>
        <dbReference type="ChEBI" id="CHEBI:15378"/>
        <dbReference type="ChEBI" id="CHEBI:57273"/>
        <dbReference type="ChEBI" id="CHEBI:57783"/>
        <dbReference type="ChEBI" id="CHEBI:57964"/>
        <dbReference type="ChEBI" id="CHEBI:58349"/>
        <dbReference type="EC" id="1.1.1.271"/>
    </reaction>
</comment>
<dbReference type="GO" id="GO:0050577">
    <property type="term" value="F:GDP-L-fucose synthase activity"/>
    <property type="evidence" value="ECO:0007669"/>
    <property type="project" value="UniProtKB-UniRule"/>
</dbReference>
<dbReference type="Pfam" id="PF01370">
    <property type="entry name" value="Epimerase"/>
    <property type="match status" value="1"/>
</dbReference>
<evidence type="ECO:0000256" key="1">
    <source>
        <dbReference type="ARBA" id="ARBA00004883"/>
    </source>
</evidence>
<gene>
    <name evidence="9 12" type="primary">fcl</name>
    <name evidence="12" type="ORF">NCTC9117_02525</name>
</gene>
<feature type="site" description="Important for catalytic activity" evidence="9">
    <location>
        <position position="264"/>
    </location>
</feature>
<evidence type="ECO:0000256" key="3">
    <source>
        <dbReference type="ARBA" id="ARBA00012371"/>
    </source>
</evidence>
<feature type="active site" description="Proton donor/acceptor" evidence="9">
    <location>
        <position position="291"/>
    </location>
</feature>
<dbReference type="SUPFAM" id="SSF51735">
    <property type="entry name" value="NAD(P)-binding Rossmann-fold domains"/>
    <property type="match status" value="2"/>
</dbReference>